<feature type="compositionally biased region" description="Basic and acidic residues" evidence="1">
    <location>
        <begin position="16"/>
        <end position="25"/>
    </location>
</feature>
<feature type="compositionally biased region" description="Acidic residues" evidence="1">
    <location>
        <begin position="68"/>
        <end position="98"/>
    </location>
</feature>
<dbReference type="OrthoDB" id="1935146at2759"/>
<evidence type="ECO:0000256" key="1">
    <source>
        <dbReference type="SAM" id="MobiDB-lite"/>
    </source>
</evidence>
<sequence length="128" mass="13919">MLSSRSKKSANGSATSRHDVRKILQESEESGSDNESVNMMDKDSDEEELDRLVLGDGAGFTAQLGQDMDFELEEDSEGENGEDKEQEDAGIEGVDDADLFFLDSGPSTVPQDALIPRSQSEDEEGGKR</sequence>
<name>A0A395J3I5_9HELO</name>
<evidence type="ECO:0000313" key="2">
    <source>
        <dbReference type="EMBL" id="RAL66263.1"/>
    </source>
</evidence>
<accession>A0A395J3I5</accession>
<feature type="region of interest" description="Disordered" evidence="1">
    <location>
        <begin position="1"/>
        <end position="128"/>
    </location>
</feature>
<dbReference type="AlphaFoldDB" id="A0A395J3I5"/>
<keyword evidence="3" id="KW-1185">Reference proteome</keyword>
<protein>
    <submittedName>
        <fullName evidence="2">Uncharacterized protein</fullName>
    </submittedName>
</protein>
<proteinExistence type="predicted"/>
<dbReference type="EMBL" id="QKRW01000007">
    <property type="protein sequence ID" value="RAL66263.1"/>
    <property type="molecule type" value="Genomic_DNA"/>
</dbReference>
<gene>
    <name evidence="2" type="ORF">DID88_005934</name>
</gene>
<organism evidence="2 3">
    <name type="scientific">Monilinia fructigena</name>
    <dbReference type="NCBI Taxonomy" id="38457"/>
    <lineage>
        <taxon>Eukaryota</taxon>
        <taxon>Fungi</taxon>
        <taxon>Dikarya</taxon>
        <taxon>Ascomycota</taxon>
        <taxon>Pezizomycotina</taxon>
        <taxon>Leotiomycetes</taxon>
        <taxon>Helotiales</taxon>
        <taxon>Sclerotiniaceae</taxon>
        <taxon>Monilinia</taxon>
    </lineage>
</organism>
<dbReference type="Proteomes" id="UP000249056">
    <property type="component" value="Unassembled WGS sequence"/>
</dbReference>
<evidence type="ECO:0000313" key="3">
    <source>
        <dbReference type="Proteomes" id="UP000249056"/>
    </source>
</evidence>
<reference evidence="2 3" key="1">
    <citation type="submission" date="2018-06" db="EMBL/GenBank/DDBJ databases">
        <title>Genome Sequence of the Brown Rot Fungal Pathogen Monilinia fructigena.</title>
        <authorList>
            <person name="Landi L."/>
            <person name="De Miccolis Angelini R.M."/>
            <person name="Pollastro S."/>
            <person name="Abate D."/>
            <person name="Faretra F."/>
            <person name="Romanazzi G."/>
        </authorList>
    </citation>
    <scope>NUCLEOTIDE SEQUENCE [LARGE SCALE GENOMIC DNA]</scope>
    <source>
        <strain evidence="2 3">Mfrg269</strain>
    </source>
</reference>
<comment type="caution">
    <text evidence="2">The sequence shown here is derived from an EMBL/GenBank/DDBJ whole genome shotgun (WGS) entry which is preliminary data.</text>
</comment>